<feature type="domain" description="C2H2-type" evidence="12">
    <location>
        <begin position="198"/>
        <end position="226"/>
    </location>
</feature>
<feature type="domain" description="C2H2-type" evidence="12">
    <location>
        <begin position="259"/>
        <end position="286"/>
    </location>
</feature>
<comment type="caution">
    <text evidence="13">The sequence shown here is derived from an EMBL/GenBank/DDBJ whole genome shotgun (WGS) entry which is preliminary data.</text>
</comment>
<evidence type="ECO:0000256" key="11">
    <source>
        <dbReference type="PROSITE-ProRule" id="PRU00042"/>
    </source>
</evidence>
<feature type="domain" description="C2H2-type" evidence="12">
    <location>
        <begin position="134"/>
        <end position="161"/>
    </location>
</feature>
<feature type="domain" description="C2H2-type" evidence="12">
    <location>
        <begin position="232"/>
        <end position="260"/>
    </location>
</feature>
<name>A0A8S4PFX2_OWEFU</name>
<evidence type="ECO:0000256" key="4">
    <source>
        <dbReference type="ARBA" id="ARBA00022737"/>
    </source>
</evidence>
<comment type="subcellular location">
    <subcellularLocation>
        <location evidence="1">Nucleus</location>
    </subcellularLocation>
</comment>
<keyword evidence="14" id="KW-1185">Reference proteome</keyword>
<keyword evidence="6" id="KW-0862">Zinc</keyword>
<dbReference type="Proteomes" id="UP000749559">
    <property type="component" value="Unassembled WGS sequence"/>
</dbReference>
<sequence>MQFCVKEKIQVVNQTGILVYQCDACPKEMANKLDYFKHMRGHHGEKMLICRYCSAFRSKEMKFYIDHLLRHKGISPHLVICEFCGKKLKSFRAMQLHKASMHTPIKSFKCDQCEKSFGADFLLQQHIVHHKKEIQCDICSKRFSTKGALNAHLVIHTGERKFKCKSCREVFKHRFLLMRHYKDDKDCAVKADIDVPVFSCDKCGQEHSTKQNLDRHKARKHNIQAKGEFHSFKCSLCNKSYTLESDLKDHVKQRHIKDVKCPLCERSFGLKRTLKEHLQSHTGERPHKCKMCDKAYAQASSLHKHNRIHHKIQNKETKDIKIDSIHSSDLMKNEGIQQNTKIKGNQGVQTYIEKEHTGIEQKHEEIKYKVQKFYTEIPIAKTDETNHNSADDCEALHEIKGIELKHSLKSTISTEAKEIENQAEMERQIKIGQQVGIGQQIKMGQGKFGQQVEMGQQVESGRQVCIGQQIEMGQVEFGQQVEMRQQVETGQQIGIGQQIEMGQQVGFGQQIEMGQQVELGKQVEIGQQIVMGQQLGMGQQAEMDQRIEMRQVDIGQQIEIGQQVEVGQQIELGQQADMGQLFASHAETVTVKSPPSYLA</sequence>
<keyword evidence="10" id="KW-0539">Nucleus</keyword>
<dbReference type="InterPro" id="IPR013087">
    <property type="entry name" value="Znf_C2H2_type"/>
</dbReference>
<dbReference type="SUPFAM" id="SSF57667">
    <property type="entry name" value="beta-beta-alpha zinc fingers"/>
    <property type="match status" value="6"/>
</dbReference>
<accession>A0A8S4PFX2</accession>
<feature type="domain" description="C2H2-type" evidence="12">
    <location>
        <begin position="20"/>
        <end position="47"/>
    </location>
</feature>
<evidence type="ECO:0000256" key="5">
    <source>
        <dbReference type="ARBA" id="ARBA00022771"/>
    </source>
</evidence>
<dbReference type="PANTHER" id="PTHR24393">
    <property type="entry name" value="ZINC FINGER PROTEIN"/>
    <property type="match status" value="1"/>
</dbReference>
<keyword evidence="5 11" id="KW-0863">Zinc-finger</keyword>
<dbReference type="Pfam" id="PF00096">
    <property type="entry name" value="zf-C2H2"/>
    <property type="match status" value="2"/>
</dbReference>
<keyword evidence="8" id="KW-0238">DNA-binding</keyword>
<evidence type="ECO:0000256" key="7">
    <source>
        <dbReference type="ARBA" id="ARBA00023015"/>
    </source>
</evidence>
<dbReference type="OrthoDB" id="3437960at2759"/>
<comment type="similarity">
    <text evidence="2">Belongs to the krueppel C2H2-type zinc-finger protein family.</text>
</comment>
<dbReference type="GO" id="GO:0001228">
    <property type="term" value="F:DNA-binding transcription activator activity, RNA polymerase II-specific"/>
    <property type="evidence" value="ECO:0007669"/>
    <property type="project" value="TreeGrafter"/>
</dbReference>
<evidence type="ECO:0000256" key="10">
    <source>
        <dbReference type="ARBA" id="ARBA00023242"/>
    </source>
</evidence>
<evidence type="ECO:0000256" key="6">
    <source>
        <dbReference type="ARBA" id="ARBA00022833"/>
    </source>
</evidence>
<dbReference type="PROSITE" id="PS50157">
    <property type="entry name" value="ZINC_FINGER_C2H2_2"/>
    <property type="match status" value="7"/>
</dbReference>
<dbReference type="SMART" id="SM00355">
    <property type="entry name" value="ZnF_C2H2"/>
    <property type="match status" value="10"/>
</dbReference>
<evidence type="ECO:0000313" key="13">
    <source>
        <dbReference type="EMBL" id="CAH1792437.1"/>
    </source>
</evidence>
<dbReference type="Gene3D" id="2.160.10.10">
    <property type="entry name" value="Hexapeptide repeat proteins"/>
    <property type="match status" value="1"/>
</dbReference>
<reference evidence="13" key="1">
    <citation type="submission" date="2022-03" db="EMBL/GenBank/DDBJ databases">
        <authorList>
            <person name="Martin C."/>
        </authorList>
    </citation>
    <scope>NUCLEOTIDE SEQUENCE</scope>
</reference>
<dbReference type="PANTHER" id="PTHR24393:SF15">
    <property type="entry name" value="IP01243P-RELATED"/>
    <property type="match status" value="1"/>
</dbReference>
<dbReference type="Gene3D" id="3.30.160.60">
    <property type="entry name" value="Classic Zinc Finger"/>
    <property type="match status" value="6"/>
</dbReference>
<keyword evidence="3" id="KW-0479">Metal-binding</keyword>
<proteinExistence type="inferred from homology"/>
<dbReference type="Pfam" id="PF13894">
    <property type="entry name" value="zf-C2H2_4"/>
    <property type="match status" value="1"/>
</dbReference>
<evidence type="ECO:0000313" key="14">
    <source>
        <dbReference type="Proteomes" id="UP000749559"/>
    </source>
</evidence>
<protein>
    <recommendedName>
        <fullName evidence="12">C2H2-type domain-containing protein</fullName>
    </recommendedName>
</protein>
<dbReference type="FunFam" id="3.30.160.60:FF:001004">
    <property type="entry name" value="Zinc finger protein 426"/>
    <property type="match status" value="1"/>
</dbReference>
<dbReference type="GO" id="GO:0005634">
    <property type="term" value="C:nucleus"/>
    <property type="evidence" value="ECO:0007669"/>
    <property type="project" value="UniProtKB-SubCell"/>
</dbReference>
<dbReference type="InterPro" id="IPR036236">
    <property type="entry name" value="Znf_C2H2_sf"/>
</dbReference>
<dbReference type="EMBL" id="CAIIXF020000008">
    <property type="protein sequence ID" value="CAH1792437.1"/>
    <property type="molecule type" value="Genomic_DNA"/>
</dbReference>
<evidence type="ECO:0000256" key="2">
    <source>
        <dbReference type="ARBA" id="ARBA00006991"/>
    </source>
</evidence>
<dbReference type="GO" id="GO:0008270">
    <property type="term" value="F:zinc ion binding"/>
    <property type="evidence" value="ECO:0007669"/>
    <property type="project" value="UniProtKB-KW"/>
</dbReference>
<gene>
    <name evidence="13" type="ORF">OFUS_LOCUS17399</name>
</gene>
<dbReference type="InterPro" id="IPR011004">
    <property type="entry name" value="Trimer_LpxA-like_sf"/>
</dbReference>
<dbReference type="GO" id="GO:0000978">
    <property type="term" value="F:RNA polymerase II cis-regulatory region sequence-specific DNA binding"/>
    <property type="evidence" value="ECO:0007669"/>
    <property type="project" value="TreeGrafter"/>
</dbReference>
<dbReference type="PROSITE" id="PS00028">
    <property type="entry name" value="ZINC_FINGER_C2H2_1"/>
    <property type="match status" value="5"/>
</dbReference>
<evidence type="ECO:0000256" key="1">
    <source>
        <dbReference type="ARBA" id="ARBA00004123"/>
    </source>
</evidence>
<feature type="domain" description="C2H2-type" evidence="12">
    <location>
        <begin position="108"/>
        <end position="135"/>
    </location>
</feature>
<feature type="domain" description="C2H2-type" evidence="12">
    <location>
        <begin position="287"/>
        <end position="309"/>
    </location>
</feature>
<keyword evidence="4" id="KW-0677">Repeat</keyword>
<evidence type="ECO:0000256" key="3">
    <source>
        <dbReference type="ARBA" id="ARBA00022723"/>
    </source>
</evidence>
<dbReference type="SUPFAM" id="SSF51161">
    <property type="entry name" value="Trimeric LpxA-like enzymes"/>
    <property type="match status" value="1"/>
</dbReference>
<evidence type="ECO:0000256" key="8">
    <source>
        <dbReference type="ARBA" id="ARBA00023125"/>
    </source>
</evidence>
<keyword evidence="7" id="KW-0805">Transcription regulation</keyword>
<evidence type="ECO:0000256" key="9">
    <source>
        <dbReference type="ARBA" id="ARBA00023163"/>
    </source>
</evidence>
<organism evidence="13 14">
    <name type="scientific">Owenia fusiformis</name>
    <name type="common">Polychaete worm</name>
    <dbReference type="NCBI Taxonomy" id="6347"/>
    <lineage>
        <taxon>Eukaryota</taxon>
        <taxon>Metazoa</taxon>
        <taxon>Spiralia</taxon>
        <taxon>Lophotrochozoa</taxon>
        <taxon>Annelida</taxon>
        <taxon>Polychaeta</taxon>
        <taxon>Sedentaria</taxon>
        <taxon>Canalipalpata</taxon>
        <taxon>Sabellida</taxon>
        <taxon>Oweniida</taxon>
        <taxon>Oweniidae</taxon>
        <taxon>Owenia</taxon>
    </lineage>
</organism>
<evidence type="ECO:0000259" key="12">
    <source>
        <dbReference type="PROSITE" id="PS50157"/>
    </source>
</evidence>
<dbReference type="AlphaFoldDB" id="A0A8S4PFX2"/>
<keyword evidence="9" id="KW-0804">Transcription</keyword>